<dbReference type="eggNOG" id="COG0835">
    <property type="taxonomic scope" value="Bacteria"/>
</dbReference>
<dbReference type="InterPro" id="IPR036061">
    <property type="entry name" value="CheW-like_dom_sf"/>
</dbReference>
<dbReference type="RefSeq" id="WP_013234978.1">
    <property type="nucleotide sequence ID" value="NC_014323.1"/>
</dbReference>
<keyword evidence="3" id="KW-1185">Reference proteome</keyword>
<dbReference type="STRING" id="757424.Hsero_3021"/>
<evidence type="ECO:0000259" key="1">
    <source>
        <dbReference type="PROSITE" id="PS50851"/>
    </source>
</evidence>
<dbReference type="AlphaFoldDB" id="D8J0F3"/>
<dbReference type="HOGENOM" id="CLU_048995_7_0_4"/>
<dbReference type="InterPro" id="IPR039315">
    <property type="entry name" value="CheW"/>
</dbReference>
<dbReference type="GO" id="GO:0005829">
    <property type="term" value="C:cytosol"/>
    <property type="evidence" value="ECO:0007669"/>
    <property type="project" value="TreeGrafter"/>
</dbReference>
<evidence type="ECO:0000313" key="3">
    <source>
        <dbReference type="Proteomes" id="UP000000329"/>
    </source>
</evidence>
<dbReference type="Gene3D" id="2.30.30.40">
    <property type="entry name" value="SH3 Domains"/>
    <property type="match status" value="1"/>
</dbReference>
<proteinExistence type="predicted"/>
<dbReference type="PROSITE" id="PS50851">
    <property type="entry name" value="CHEW"/>
    <property type="match status" value="1"/>
</dbReference>
<feature type="domain" description="CheW-like" evidence="1">
    <location>
        <begin position="6"/>
        <end position="149"/>
    </location>
</feature>
<dbReference type="Gene3D" id="2.40.50.180">
    <property type="entry name" value="CheA-289, Domain 4"/>
    <property type="match status" value="1"/>
</dbReference>
<sequence>MAVVTDPLFLLFSLGADRYALPVAEVAVVLPLTPCKQLPGAPAWVAGLLPYEGRHVPVIDLSQRTLGRPAAQRVSTRLVLVHDRSPAGEPALLGLILEQATDTLRCAEQQFVRATVAHDETPYLGPVMPYQGGLLQRVQVSALLDAATRAVLYAREDA</sequence>
<name>D8J0F3_HERSS</name>
<dbReference type="Pfam" id="PF01584">
    <property type="entry name" value="CheW"/>
    <property type="match status" value="1"/>
</dbReference>
<dbReference type="PANTHER" id="PTHR22617:SF43">
    <property type="entry name" value="PROTEIN PILI"/>
    <property type="match status" value="1"/>
</dbReference>
<dbReference type="SUPFAM" id="SSF50341">
    <property type="entry name" value="CheW-like"/>
    <property type="match status" value="1"/>
</dbReference>
<dbReference type="EMBL" id="CP002039">
    <property type="protein sequence ID" value="ADJ64509.1"/>
    <property type="molecule type" value="Genomic_DNA"/>
</dbReference>
<dbReference type="KEGG" id="hse:Hsero_3021"/>
<organism evidence="2 3">
    <name type="scientific">Herbaspirillum seropedicae (strain SmR1)</name>
    <dbReference type="NCBI Taxonomy" id="757424"/>
    <lineage>
        <taxon>Bacteria</taxon>
        <taxon>Pseudomonadati</taxon>
        <taxon>Pseudomonadota</taxon>
        <taxon>Betaproteobacteria</taxon>
        <taxon>Burkholderiales</taxon>
        <taxon>Oxalobacteraceae</taxon>
        <taxon>Herbaspirillum</taxon>
    </lineage>
</organism>
<accession>D8J0F3</accession>
<dbReference type="SMART" id="SM00260">
    <property type="entry name" value="CheW"/>
    <property type="match status" value="1"/>
</dbReference>
<dbReference type="InterPro" id="IPR002545">
    <property type="entry name" value="CheW-lke_dom"/>
</dbReference>
<dbReference type="GO" id="GO:0006935">
    <property type="term" value="P:chemotaxis"/>
    <property type="evidence" value="ECO:0007669"/>
    <property type="project" value="InterPro"/>
</dbReference>
<gene>
    <name evidence="2" type="ordered locus">Hsero_3021</name>
</gene>
<protein>
    <submittedName>
        <fullName evidence="2">Chemotaxis signal transduction protein</fullName>
    </submittedName>
</protein>
<dbReference type="GO" id="GO:0007165">
    <property type="term" value="P:signal transduction"/>
    <property type="evidence" value="ECO:0007669"/>
    <property type="project" value="InterPro"/>
</dbReference>
<dbReference type="GeneID" id="29390638"/>
<evidence type="ECO:0000313" key="2">
    <source>
        <dbReference type="EMBL" id="ADJ64509.1"/>
    </source>
</evidence>
<dbReference type="PANTHER" id="PTHR22617">
    <property type="entry name" value="CHEMOTAXIS SENSOR HISTIDINE KINASE-RELATED"/>
    <property type="match status" value="1"/>
</dbReference>
<dbReference type="Proteomes" id="UP000000329">
    <property type="component" value="Chromosome"/>
</dbReference>
<reference evidence="2 3" key="1">
    <citation type="submission" date="2010-04" db="EMBL/GenBank/DDBJ databases">
        <title>The genome of Herbaspirillum seropedicae SmR1, an endophytic, nitrogen-fixing, plant-growth promoting beta-Proteobacteria.</title>
        <authorList>
            <person name="Pedrosa F.O."/>
            <person name="Monteiro R.A."/>
            <person name="Wassem R."/>
            <person name="Cruz L.M."/>
            <person name="Ayub R.A."/>
            <person name="Colauto N.B."/>
            <person name="Fernandez M.A."/>
            <person name="Fungaro M.H.P."/>
            <person name="Grisard E.C."/>
            <person name="Hungria M."/>
            <person name="Madeira H.M.F."/>
            <person name="Nodari R.O."/>
            <person name="Osaku C.A."/>
            <person name="Petzl-Erler M.L."/>
            <person name="Terenzi H."/>
            <person name="Vieira L.G.E."/>
            <person name="Almeida M.I.M."/>
            <person name="Alves L.R."/>
            <person name="Arantes O.M.N."/>
            <person name="Balsanelli E."/>
            <person name="Barcellos F.G."/>
            <person name="Baura V.A."/>
            <person name="Binde D.R."/>
            <person name="Campo R.J."/>
            <person name="Chubatsu L.S."/>
            <person name="Chueire L.M.O."/>
            <person name="Ciferri R.R."/>
            <person name="Correa L.C."/>
            <person name="da Conceicao Silva J.L."/>
            <person name="Dabul A.N.G."/>
            <person name="Dambros B.P."/>
            <person name="Faoro H."/>
            <person name="Favetti A."/>
            <person name="Friedermann G."/>
            <person name="Furlaneto M.C."/>
            <person name="Gasques L.S."/>
            <person name="Gimenes C.C.T."/>
            <person name="Gioppo N.M.R."/>
            <person name="Glienke-Blanco C."/>
            <person name="Godoy L.P."/>
            <person name="Guerra M.P."/>
            <person name="Karp S."/>
            <person name="Kava-Cordeiro V."/>
            <person name="Margarido V.P."/>
            <person name="Mathioni S.M."/>
            <person name="Menck-Soares M.A."/>
            <person name="Murace N.K."/>
            <person name="Nicolas M.F."/>
            <person name="Oliveira C.E.C."/>
            <person name="Pagnan N.A.B."/>
            <person name="Pamphile J.A."/>
            <person name="Patussi E.V."/>
            <person name="Pereira L.F.P."/>
            <person name="Pereira-Ferrari L."/>
            <person name="Pinto F.G.S."/>
            <person name="Precoma C."/>
            <person name="Prioli A.J."/>
            <person name="Prioli S.M.A.P."/>
            <person name="Raittz R.T."/>
            <person name="Ramos H.J.O."/>
            <person name="Ribeiro E.M.S.F."/>
            <person name="Rigo L.U."/>
            <person name="Rocha C.L.M.S.C."/>
            <person name="Rocha S.N."/>
            <person name="Santos K."/>
            <person name="Satori D."/>
            <person name="Silva A.G."/>
            <person name="Simao R.C.G."/>
            <person name="Soares M.A.M."/>
            <person name="Souza E.M."/>
            <person name="Steffens M.B.R."/>
            <person name="Steindel M."/>
            <person name="Tadra-Sfeir M.Z."/>
            <person name="Takahashi E.K."/>
            <person name="Torres R.A."/>
            <person name="Valle J.S."/>
            <person name="Vernal J.I."/>
            <person name="Vilas-Boas L.A."/>
            <person name="Watanabe M.A.E."/>
            <person name="Weiss V.A."/>
            <person name="Yates M.A."/>
            <person name="Souza E.M."/>
        </authorList>
    </citation>
    <scope>NUCLEOTIDE SEQUENCE [LARGE SCALE GENOMIC DNA]</scope>
    <source>
        <strain evidence="2 3">SmR1</strain>
    </source>
</reference>